<comment type="caution">
    <text evidence="2">The sequence shown here is derived from an EMBL/GenBank/DDBJ whole genome shotgun (WGS) entry which is preliminary data.</text>
</comment>
<reference evidence="3" key="1">
    <citation type="submission" date="2017-08" db="EMBL/GenBank/DDBJ databases">
        <title>A dynamic microbial community with high functional redundancy inhabits the cold, oxic subseafloor aquifer.</title>
        <authorList>
            <person name="Tully B.J."/>
            <person name="Wheat C.G."/>
            <person name="Glazer B.T."/>
            <person name="Huber J.A."/>
        </authorList>
    </citation>
    <scope>NUCLEOTIDE SEQUENCE [LARGE SCALE GENOMIC DNA]</scope>
</reference>
<gene>
    <name evidence="2" type="ORF">COC19_06735</name>
</gene>
<sequence length="524" mass="59018">MKKLLILMFTFIHRYLGIAISLVFMLWFASAIVIIYTGPMPFLSETVRLSHQAELNLNAIEVTPGAALNTAKRVDRNAVNPTLRMIMGRPAYQFRGVSAVTVFADDGSLLTAGNVSSASVARDFAGLERESVSRLGTIDEVDQWTISLRRQLPLEKFAIDDGLGTQLYVSPKTAQVVLATNSRTRLQAWFGAIPHWLYFLPLRKNSGLWADVVVLLSGLGTGLTVAGLILLFLLFKKRRPFKLSRAIPYKGLMRWHYILGAPFGLFVLTWVFSGMMSMEPFSWKNTRALEVDRQMFQGGEVELHRFGSLVEAQTQLALQRVNSSQLVAGSDNALSGLVLKELSFSRIMAEDFYELYYGSASSDSVSTYQQVLLAQQSLAVHAQPFDAQVLLSRLADRVSEAKVIEHMVLEEYDNYYYSRANKNRLDNPLPVLRVKLDDPAQSWFYIDLNTAQFVSGNHRLSRIERWLYHGLHSLDFSFWYNSRPWWDIGVISLLLGGLGLCGIGCYLGLKRLGRNTRNAFDEST</sequence>
<keyword evidence="1" id="KW-0472">Membrane</keyword>
<accession>A0A2A4MIR7</accession>
<dbReference type="AlphaFoldDB" id="A0A2A4MIR7"/>
<dbReference type="InterPro" id="IPR005625">
    <property type="entry name" value="PepSY-ass_TM"/>
</dbReference>
<keyword evidence="1" id="KW-1133">Transmembrane helix</keyword>
<evidence type="ECO:0000313" key="3">
    <source>
        <dbReference type="Proteomes" id="UP000218172"/>
    </source>
</evidence>
<feature type="transmembrane region" description="Helical" evidence="1">
    <location>
        <begin position="12"/>
        <end position="36"/>
    </location>
</feature>
<evidence type="ECO:0008006" key="4">
    <source>
        <dbReference type="Google" id="ProtNLM"/>
    </source>
</evidence>
<name>A0A2A4MIR7_9GAMM</name>
<feature type="transmembrane region" description="Helical" evidence="1">
    <location>
        <begin position="485"/>
        <end position="509"/>
    </location>
</feature>
<dbReference type="EMBL" id="NVQR01000109">
    <property type="protein sequence ID" value="PCH59758.1"/>
    <property type="molecule type" value="Genomic_DNA"/>
</dbReference>
<evidence type="ECO:0000313" key="2">
    <source>
        <dbReference type="EMBL" id="PCH59758.1"/>
    </source>
</evidence>
<dbReference type="PANTHER" id="PTHR34219:SF6">
    <property type="entry name" value="BLR3280 PROTEIN"/>
    <property type="match status" value="1"/>
</dbReference>
<evidence type="ECO:0000256" key="1">
    <source>
        <dbReference type="SAM" id="Phobius"/>
    </source>
</evidence>
<keyword evidence="1" id="KW-0812">Transmembrane</keyword>
<dbReference type="Proteomes" id="UP000218172">
    <property type="component" value="Unassembled WGS sequence"/>
</dbReference>
<organism evidence="2 3">
    <name type="scientific">SAR86 cluster bacterium</name>
    <dbReference type="NCBI Taxonomy" id="2030880"/>
    <lineage>
        <taxon>Bacteria</taxon>
        <taxon>Pseudomonadati</taxon>
        <taxon>Pseudomonadota</taxon>
        <taxon>Gammaproteobacteria</taxon>
        <taxon>SAR86 cluster</taxon>
    </lineage>
</organism>
<protein>
    <recommendedName>
        <fullName evidence="4">Peptidase</fullName>
    </recommendedName>
</protein>
<proteinExistence type="predicted"/>
<feature type="transmembrane region" description="Helical" evidence="1">
    <location>
        <begin position="208"/>
        <end position="235"/>
    </location>
</feature>
<feature type="transmembrane region" description="Helical" evidence="1">
    <location>
        <begin position="255"/>
        <end position="273"/>
    </location>
</feature>
<dbReference type="PANTHER" id="PTHR34219">
    <property type="entry name" value="IRON-REGULATED INNER MEMBRANE PROTEIN-RELATED"/>
    <property type="match status" value="1"/>
</dbReference>